<feature type="compositionally biased region" description="Basic and acidic residues" evidence="1">
    <location>
        <begin position="166"/>
        <end position="199"/>
    </location>
</feature>
<feature type="compositionally biased region" description="Gly residues" evidence="1">
    <location>
        <begin position="529"/>
        <end position="538"/>
    </location>
</feature>
<feature type="region of interest" description="Disordered" evidence="1">
    <location>
        <begin position="360"/>
        <end position="685"/>
    </location>
</feature>
<evidence type="ECO:0000256" key="1">
    <source>
        <dbReference type="SAM" id="MobiDB-lite"/>
    </source>
</evidence>
<feature type="region of interest" description="Disordered" evidence="1">
    <location>
        <begin position="161"/>
        <end position="285"/>
    </location>
</feature>
<feature type="compositionally biased region" description="Basic and acidic residues" evidence="1">
    <location>
        <begin position="360"/>
        <end position="369"/>
    </location>
</feature>
<dbReference type="Proteomes" id="UP000789342">
    <property type="component" value="Unassembled WGS sequence"/>
</dbReference>
<proteinExistence type="predicted"/>
<gene>
    <name evidence="2" type="ORF">AMORRO_LOCUS8221</name>
</gene>
<name>A0A9N9CR98_9GLOM</name>
<feature type="compositionally biased region" description="Polar residues" evidence="1">
    <location>
        <begin position="429"/>
        <end position="439"/>
    </location>
</feature>
<evidence type="ECO:0000313" key="3">
    <source>
        <dbReference type="Proteomes" id="UP000789342"/>
    </source>
</evidence>
<reference evidence="2" key="1">
    <citation type="submission" date="2021-06" db="EMBL/GenBank/DDBJ databases">
        <authorList>
            <person name="Kallberg Y."/>
            <person name="Tangrot J."/>
            <person name="Rosling A."/>
        </authorList>
    </citation>
    <scope>NUCLEOTIDE SEQUENCE</scope>
    <source>
        <strain evidence="2">CL551</strain>
    </source>
</reference>
<feature type="compositionally biased region" description="Basic and acidic residues" evidence="1">
    <location>
        <begin position="560"/>
        <end position="578"/>
    </location>
</feature>
<comment type="caution">
    <text evidence="2">The sequence shown here is derived from an EMBL/GenBank/DDBJ whole genome shotgun (WGS) entry which is preliminary data.</text>
</comment>
<dbReference type="EMBL" id="CAJVPV010006831">
    <property type="protein sequence ID" value="CAG8611049.1"/>
    <property type="molecule type" value="Genomic_DNA"/>
</dbReference>
<dbReference type="OrthoDB" id="2492260at2759"/>
<feature type="compositionally biased region" description="Basic and acidic residues" evidence="1">
    <location>
        <begin position="391"/>
        <end position="400"/>
    </location>
</feature>
<evidence type="ECO:0000313" key="2">
    <source>
        <dbReference type="EMBL" id="CAG8611049.1"/>
    </source>
</evidence>
<protein>
    <submittedName>
        <fullName evidence="2">1957_t:CDS:1</fullName>
    </submittedName>
</protein>
<feature type="compositionally biased region" description="Polar residues" evidence="1">
    <location>
        <begin position="61"/>
        <end position="94"/>
    </location>
</feature>
<keyword evidence="3" id="KW-1185">Reference proteome</keyword>
<feature type="region of interest" description="Disordered" evidence="1">
    <location>
        <begin position="1"/>
        <end position="106"/>
    </location>
</feature>
<feature type="non-terminal residue" evidence="2">
    <location>
        <position position="1"/>
    </location>
</feature>
<feature type="compositionally biased region" description="Polar residues" evidence="1">
    <location>
        <begin position="401"/>
        <end position="411"/>
    </location>
</feature>
<feature type="compositionally biased region" description="Low complexity" evidence="1">
    <location>
        <begin position="1"/>
        <end position="49"/>
    </location>
</feature>
<feature type="compositionally biased region" description="Polar residues" evidence="1">
    <location>
        <begin position="213"/>
        <end position="225"/>
    </location>
</feature>
<feature type="compositionally biased region" description="Basic and acidic residues" evidence="1">
    <location>
        <begin position="227"/>
        <end position="259"/>
    </location>
</feature>
<sequence>SVDLLSSKSPRSSSIDSPTRITFGSSTRTSFGSPPRSKLESSEIISSIDEANESSRGIEVTSISPLTSTSEPQSVDTQKNSNTDGLSAGSSVTNKKCGEECGSPVSPTKALHIIEGETGASIIGQLYTQEKPSAASPVTENKEINEMMSENNLGVGITAENEGATIEEKNSEIQDIPKEESNMKELSKVELDYEKEKAPLLRPKPKALKSDPLPTNNELSDSSLNDGYEKIPKRRINVKDLFKEKSDTQPPRPKPEPPRKKTSLLTAMFEDADKKHGNEGSTKSLFNKNVNSVVQMTTTTVVETVAKVSEGGAETTKLEVEKTNIEITAGDIENEKPEIDVHKKGDLPKTPGRLNVKEFVKARKGKESKTSPLRSEPQRKKISLVGTVFEDLQKKNESNSDKSVSTVLTSKNSDEENLKGKGVADTLGTKKSQINTSGGESAVKPQVNKKAVLDRLPWMTQKSDDVNSTSANPSKGPVPRKLASSFLTPAATTSTTTEQSKPRVPSKLDGSISQRLEGVFGGKVPLPGMGRGATGLGGKKVSLSGEENGDIGRVKVMIGARDETGSKDAKDETSKSEEVTGTPSASLKPLNHVTKERPRPPGRSRPPTRPTKTVSNEDKENKKMDLTESKDVNEQKDEKVAECVGDTDCESTEKTNEQMLETIKIKETSEETSVGETSKKVDGKD</sequence>
<feature type="compositionally biased region" description="Basic and acidic residues" evidence="1">
    <location>
        <begin position="615"/>
        <end position="641"/>
    </location>
</feature>
<dbReference type="AlphaFoldDB" id="A0A9N9CR98"/>
<accession>A0A9N9CR98</accession>
<organism evidence="2 3">
    <name type="scientific">Acaulospora morrowiae</name>
    <dbReference type="NCBI Taxonomy" id="94023"/>
    <lineage>
        <taxon>Eukaryota</taxon>
        <taxon>Fungi</taxon>
        <taxon>Fungi incertae sedis</taxon>
        <taxon>Mucoromycota</taxon>
        <taxon>Glomeromycotina</taxon>
        <taxon>Glomeromycetes</taxon>
        <taxon>Diversisporales</taxon>
        <taxon>Acaulosporaceae</taxon>
        <taxon>Acaulospora</taxon>
    </lineage>
</organism>
<feature type="compositionally biased region" description="Low complexity" evidence="1">
    <location>
        <begin position="483"/>
        <end position="497"/>
    </location>
</feature>